<dbReference type="AlphaFoldDB" id="A0A2M8FFA1"/>
<dbReference type="InterPro" id="IPR020084">
    <property type="entry name" value="NUDIX_hydrolase_CS"/>
</dbReference>
<dbReference type="Pfam" id="PF00293">
    <property type="entry name" value="NUDIX"/>
    <property type="match status" value="1"/>
</dbReference>
<organism evidence="5 6">
    <name type="scientific">Candidatus Kaiserbacteria bacterium CG_4_9_14_0_2_um_filter_41_32</name>
    <dbReference type="NCBI Taxonomy" id="1974601"/>
    <lineage>
        <taxon>Bacteria</taxon>
        <taxon>Candidatus Kaiseribacteriota</taxon>
    </lineage>
</organism>
<gene>
    <name evidence="5" type="ORF">CO026_00905</name>
</gene>
<dbReference type="InterPro" id="IPR013078">
    <property type="entry name" value="His_Pase_superF_clade-1"/>
</dbReference>
<dbReference type="GO" id="GO:0005829">
    <property type="term" value="C:cytosol"/>
    <property type="evidence" value="ECO:0007669"/>
    <property type="project" value="TreeGrafter"/>
</dbReference>
<evidence type="ECO:0000256" key="2">
    <source>
        <dbReference type="PIRSR" id="PIRSR613078-1"/>
    </source>
</evidence>
<dbReference type="GO" id="GO:0045820">
    <property type="term" value="P:negative regulation of glycolytic process"/>
    <property type="evidence" value="ECO:0007669"/>
    <property type="project" value="TreeGrafter"/>
</dbReference>
<reference evidence="6" key="1">
    <citation type="submission" date="2017-09" db="EMBL/GenBank/DDBJ databases">
        <title>Depth-based differentiation of microbial function through sediment-hosted aquifers and enrichment of novel symbionts in the deep terrestrial subsurface.</title>
        <authorList>
            <person name="Probst A.J."/>
            <person name="Ladd B."/>
            <person name="Jarett J.K."/>
            <person name="Geller-Mcgrath D.E."/>
            <person name="Sieber C.M.K."/>
            <person name="Emerson J.B."/>
            <person name="Anantharaman K."/>
            <person name="Thomas B.C."/>
            <person name="Malmstrom R."/>
            <person name="Stieglmeier M."/>
            <person name="Klingl A."/>
            <person name="Woyke T."/>
            <person name="Ryan C.M."/>
            <person name="Banfield J.F."/>
        </authorList>
    </citation>
    <scope>NUCLEOTIDE SEQUENCE [LARGE SCALE GENOMIC DNA]</scope>
</reference>
<dbReference type="SUPFAM" id="SSF55811">
    <property type="entry name" value="Nudix"/>
    <property type="match status" value="1"/>
</dbReference>
<feature type="domain" description="Nudix hydrolase" evidence="4">
    <location>
        <begin position="210"/>
        <end position="336"/>
    </location>
</feature>
<dbReference type="InterPro" id="IPR051695">
    <property type="entry name" value="Phosphoglycerate_Mutase"/>
</dbReference>
<evidence type="ECO:0000256" key="3">
    <source>
        <dbReference type="PIRSR" id="PIRSR613078-2"/>
    </source>
</evidence>
<feature type="binding site" evidence="3">
    <location>
        <begin position="85"/>
        <end position="88"/>
    </location>
    <ligand>
        <name>substrate</name>
    </ligand>
</feature>
<dbReference type="PROSITE" id="PS00893">
    <property type="entry name" value="NUDIX_BOX"/>
    <property type="match status" value="1"/>
</dbReference>
<dbReference type="GO" id="GO:0043456">
    <property type="term" value="P:regulation of pentose-phosphate shunt"/>
    <property type="evidence" value="ECO:0007669"/>
    <property type="project" value="TreeGrafter"/>
</dbReference>
<protein>
    <recommendedName>
        <fullName evidence="4">Nudix hydrolase domain-containing protein</fullName>
    </recommendedName>
</protein>
<evidence type="ECO:0000313" key="5">
    <source>
        <dbReference type="EMBL" id="PJC56329.1"/>
    </source>
</evidence>
<sequence>MLTMSVKITYFVHGTTTDNEKHLSSGWNDVELSELGIQQSKDLTTQTADKQFNAVFCSDLKRAVSSATITWGDKYPIIQDARLRECNYGDYNANPSDVVEPLQEQSITTPMPNGESYEMVKERIASFLSDLKRDYDGKHVAIVGHKAPQLALDVLLKRMTWEEAFATDWRKTKSWQDGWEYTLYNKVSVADENDNLIGAEYMIDAIRKGLIRRASRVYVFNTKGQLLVQQRSERVLKPLMLDQSAAGHVDEGETYEQAAYRELKEELGIDGVTLELVATSFRTSDFYNAIYKAKITDHTEIDFDPEELKQVIWYNISDLDKEMKESPDKFTPAFKEVWSMLRDKLIEHENK</sequence>
<feature type="active site" description="Tele-phosphohistidine intermediate" evidence="2">
    <location>
        <position position="13"/>
    </location>
</feature>
<evidence type="ECO:0000259" key="4">
    <source>
        <dbReference type="PROSITE" id="PS51462"/>
    </source>
</evidence>
<dbReference type="Gene3D" id="3.40.50.1240">
    <property type="entry name" value="Phosphoglycerate mutase-like"/>
    <property type="match status" value="1"/>
</dbReference>
<dbReference type="Proteomes" id="UP000230391">
    <property type="component" value="Unassembled WGS sequence"/>
</dbReference>
<dbReference type="Gene3D" id="3.90.79.10">
    <property type="entry name" value="Nucleoside Triphosphate Pyrophosphohydrolase"/>
    <property type="match status" value="1"/>
</dbReference>
<name>A0A2M8FFA1_9BACT</name>
<keyword evidence="1" id="KW-0378">Hydrolase</keyword>
<dbReference type="InterPro" id="IPR015797">
    <property type="entry name" value="NUDIX_hydrolase-like_dom_sf"/>
</dbReference>
<dbReference type="EMBL" id="PFRD01000044">
    <property type="protein sequence ID" value="PJC56329.1"/>
    <property type="molecule type" value="Genomic_DNA"/>
</dbReference>
<dbReference type="PANTHER" id="PTHR46517">
    <property type="entry name" value="FRUCTOSE-2,6-BISPHOSPHATASE TIGAR"/>
    <property type="match status" value="1"/>
</dbReference>
<dbReference type="PROSITE" id="PS51462">
    <property type="entry name" value="NUDIX"/>
    <property type="match status" value="1"/>
</dbReference>
<evidence type="ECO:0000313" key="6">
    <source>
        <dbReference type="Proteomes" id="UP000230391"/>
    </source>
</evidence>
<dbReference type="InterPro" id="IPR000086">
    <property type="entry name" value="NUDIX_hydrolase_dom"/>
</dbReference>
<dbReference type="Pfam" id="PF00300">
    <property type="entry name" value="His_Phos_1"/>
    <property type="match status" value="1"/>
</dbReference>
<dbReference type="SMART" id="SM00855">
    <property type="entry name" value="PGAM"/>
    <property type="match status" value="1"/>
</dbReference>
<feature type="binding site" evidence="3">
    <location>
        <position position="62"/>
    </location>
    <ligand>
        <name>substrate</name>
    </ligand>
</feature>
<dbReference type="SUPFAM" id="SSF53254">
    <property type="entry name" value="Phosphoglycerate mutase-like"/>
    <property type="match status" value="1"/>
</dbReference>
<feature type="active site" description="Proton donor/acceptor" evidence="2">
    <location>
        <position position="85"/>
    </location>
</feature>
<proteinExistence type="predicted"/>
<dbReference type="CDD" id="cd07067">
    <property type="entry name" value="HP_PGM_like"/>
    <property type="match status" value="1"/>
</dbReference>
<dbReference type="InterPro" id="IPR029033">
    <property type="entry name" value="His_PPase_superfam"/>
</dbReference>
<evidence type="ECO:0000256" key="1">
    <source>
        <dbReference type="ARBA" id="ARBA00022801"/>
    </source>
</evidence>
<dbReference type="GO" id="GO:0004331">
    <property type="term" value="F:fructose-2,6-bisphosphate 2-phosphatase activity"/>
    <property type="evidence" value="ECO:0007669"/>
    <property type="project" value="TreeGrafter"/>
</dbReference>
<accession>A0A2M8FFA1</accession>
<dbReference type="PANTHER" id="PTHR46517:SF1">
    <property type="entry name" value="FRUCTOSE-2,6-BISPHOSPHATASE TIGAR"/>
    <property type="match status" value="1"/>
</dbReference>
<comment type="caution">
    <text evidence="5">The sequence shown here is derived from an EMBL/GenBank/DDBJ whole genome shotgun (WGS) entry which is preliminary data.</text>
</comment>